<keyword evidence="4" id="KW-0808">Transferase</keyword>
<protein>
    <recommendedName>
        <fullName evidence="2">histidine kinase</fullName>
        <ecNumber evidence="2">2.7.13.3</ecNumber>
    </recommendedName>
</protein>
<dbReference type="CDD" id="cd16917">
    <property type="entry name" value="HATPase_UhpB-NarQ-NarX-like"/>
    <property type="match status" value="1"/>
</dbReference>
<feature type="domain" description="Putative sensor" evidence="12">
    <location>
        <begin position="19"/>
        <end position="192"/>
    </location>
</feature>
<evidence type="ECO:0000313" key="14">
    <source>
        <dbReference type="Proteomes" id="UP000323454"/>
    </source>
</evidence>
<evidence type="ECO:0000256" key="8">
    <source>
        <dbReference type="ARBA" id="ARBA00023012"/>
    </source>
</evidence>
<keyword evidence="9" id="KW-1133">Transmembrane helix</keyword>
<evidence type="ECO:0000256" key="9">
    <source>
        <dbReference type="SAM" id="Phobius"/>
    </source>
</evidence>
<evidence type="ECO:0000259" key="10">
    <source>
        <dbReference type="Pfam" id="PF02518"/>
    </source>
</evidence>
<feature type="transmembrane region" description="Helical" evidence="9">
    <location>
        <begin position="156"/>
        <end position="177"/>
    </location>
</feature>
<dbReference type="SUPFAM" id="SSF55874">
    <property type="entry name" value="ATPase domain of HSP90 chaperone/DNA topoisomerase II/histidine kinase"/>
    <property type="match status" value="1"/>
</dbReference>
<reference evidence="13 14" key="1">
    <citation type="submission" date="2019-09" db="EMBL/GenBank/DDBJ databases">
        <title>Goodfellowia gen. nov., a new genus of the Pseudonocardineae related to Actinoalloteichus, containing Goodfellowia coeruleoviolacea gen. nov., comb. nov. gen. nov., comb. nov.</title>
        <authorList>
            <person name="Labeda D."/>
        </authorList>
    </citation>
    <scope>NUCLEOTIDE SEQUENCE [LARGE SCALE GENOMIC DNA]</scope>
    <source>
        <strain evidence="13 14">AN110305</strain>
    </source>
</reference>
<feature type="domain" description="Histidine kinase/HSP90-like ATPase" evidence="10">
    <location>
        <begin position="325"/>
        <end position="410"/>
    </location>
</feature>
<keyword evidence="3" id="KW-0597">Phosphoprotein</keyword>
<keyword evidence="14" id="KW-1185">Reference proteome</keyword>
<dbReference type="GO" id="GO:0000155">
    <property type="term" value="F:phosphorelay sensor kinase activity"/>
    <property type="evidence" value="ECO:0007669"/>
    <property type="project" value="InterPro"/>
</dbReference>
<dbReference type="PANTHER" id="PTHR24421">
    <property type="entry name" value="NITRATE/NITRITE SENSOR PROTEIN NARX-RELATED"/>
    <property type="match status" value="1"/>
</dbReference>
<organism evidence="13 14">
    <name type="scientific">Solihabitans fulvus</name>
    <dbReference type="NCBI Taxonomy" id="1892852"/>
    <lineage>
        <taxon>Bacteria</taxon>
        <taxon>Bacillati</taxon>
        <taxon>Actinomycetota</taxon>
        <taxon>Actinomycetes</taxon>
        <taxon>Pseudonocardiales</taxon>
        <taxon>Pseudonocardiaceae</taxon>
        <taxon>Solihabitans</taxon>
    </lineage>
</organism>
<dbReference type="InterPro" id="IPR050482">
    <property type="entry name" value="Sensor_HK_TwoCompSys"/>
</dbReference>
<evidence type="ECO:0000256" key="5">
    <source>
        <dbReference type="ARBA" id="ARBA00022741"/>
    </source>
</evidence>
<dbReference type="RefSeq" id="WP_149849879.1">
    <property type="nucleotide sequence ID" value="NZ_VUOB01000022.1"/>
</dbReference>
<dbReference type="Gene3D" id="1.20.5.1930">
    <property type="match status" value="1"/>
</dbReference>
<dbReference type="InterPro" id="IPR003594">
    <property type="entry name" value="HATPase_dom"/>
</dbReference>
<feature type="domain" description="Signal transduction histidine kinase subgroup 3 dimerisation and phosphoacceptor" evidence="11">
    <location>
        <begin position="221"/>
        <end position="288"/>
    </location>
</feature>
<dbReference type="Proteomes" id="UP000323454">
    <property type="component" value="Unassembled WGS sequence"/>
</dbReference>
<dbReference type="Pfam" id="PF02518">
    <property type="entry name" value="HATPase_c"/>
    <property type="match status" value="1"/>
</dbReference>
<dbReference type="InterPro" id="IPR025828">
    <property type="entry name" value="Put_sensor_dom"/>
</dbReference>
<feature type="transmembrane region" description="Helical" evidence="9">
    <location>
        <begin position="111"/>
        <end position="144"/>
    </location>
</feature>
<dbReference type="GO" id="GO:0046983">
    <property type="term" value="F:protein dimerization activity"/>
    <property type="evidence" value="ECO:0007669"/>
    <property type="project" value="InterPro"/>
</dbReference>
<feature type="transmembrane region" description="Helical" evidence="9">
    <location>
        <begin position="27"/>
        <end position="60"/>
    </location>
</feature>
<evidence type="ECO:0000256" key="7">
    <source>
        <dbReference type="ARBA" id="ARBA00022840"/>
    </source>
</evidence>
<keyword evidence="8" id="KW-0902">Two-component regulatory system</keyword>
<evidence type="ECO:0000256" key="2">
    <source>
        <dbReference type="ARBA" id="ARBA00012438"/>
    </source>
</evidence>
<sequence length="430" mass="45420">MTDKAGHPRVGVLTQLGRLWVSTVTSMAAMVLLPVLLAAILLSLIGGVGLPLLFAVLKAIHVVANVHRRLAEQALDVDIPEPYLAVTATTVLGRLRQSATDPANQRELGWLALHAVVGVPLSMIPLALWMEAVVCLLAPAIWRFARIEVFVPIDSWTRAVAVVPVGLVSAVLAWWLSPKFLRVQARMDRALLAPNPNAKLVERVEQLATSRAETVDAQAAELRRIERDLHDGAQARLVALGMNLGMVEELLKSDPNLARELVSEARGSTTLALSELRDLVRGIHPPVLADRGLVGGVQALALANPLPVSTELDLPQRLPAPVESAAYFVVAETLTNVAKHSGASRGWVHVRHANGVLRMEIGDDGHGGADADNGTGLAGLRRRLAAFDGVLTIVSPQGGPTLVTVTLPCEPVGGPNSPNAGGAADGQEAG</sequence>
<dbReference type="PANTHER" id="PTHR24421:SF10">
    <property type="entry name" value="NITRATE_NITRITE SENSOR PROTEIN NARQ"/>
    <property type="match status" value="1"/>
</dbReference>
<dbReference type="Pfam" id="PF07730">
    <property type="entry name" value="HisKA_3"/>
    <property type="match status" value="1"/>
</dbReference>
<dbReference type="GO" id="GO:0016020">
    <property type="term" value="C:membrane"/>
    <property type="evidence" value="ECO:0007669"/>
    <property type="project" value="InterPro"/>
</dbReference>
<dbReference type="InterPro" id="IPR036890">
    <property type="entry name" value="HATPase_C_sf"/>
</dbReference>
<evidence type="ECO:0000256" key="3">
    <source>
        <dbReference type="ARBA" id="ARBA00022553"/>
    </source>
</evidence>
<dbReference type="GO" id="GO:0005524">
    <property type="term" value="F:ATP binding"/>
    <property type="evidence" value="ECO:0007669"/>
    <property type="project" value="UniProtKB-KW"/>
</dbReference>
<accession>A0A5B2XG90</accession>
<evidence type="ECO:0000259" key="11">
    <source>
        <dbReference type="Pfam" id="PF07730"/>
    </source>
</evidence>
<evidence type="ECO:0000313" key="13">
    <source>
        <dbReference type="EMBL" id="KAA2262296.1"/>
    </source>
</evidence>
<dbReference type="OrthoDB" id="5241729at2"/>
<dbReference type="InterPro" id="IPR011712">
    <property type="entry name" value="Sig_transdc_His_kin_sub3_dim/P"/>
</dbReference>
<proteinExistence type="predicted"/>
<dbReference type="EMBL" id="VUOB01000022">
    <property type="protein sequence ID" value="KAA2262296.1"/>
    <property type="molecule type" value="Genomic_DNA"/>
</dbReference>
<keyword evidence="5" id="KW-0547">Nucleotide-binding</keyword>
<dbReference type="Gene3D" id="3.30.565.10">
    <property type="entry name" value="Histidine kinase-like ATPase, C-terminal domain"/>
    <property type="match status" value="1"/>
</dbReference>
<evidence type="ECO:0000256" key="6">
    <source>
        <dbReference type="ARBA" id="ARBA00022777"/>
    </source>
</evidence>
<keyword evidence="6 13" id="KW-0418">Kinase</keyword>
<evidence type="ECO:0000256" key="4">
    <source>
        <dbReference type="ARBA" id="ARBA00022679"/>
    </source>
</evidence>
<evidence type="ECO:0000256" key="1">
    <source>
        <dbReference type="ARBA" id="ARBA00000085"/>
    </source>
</evidence>
<keyword evidence="9" id="KW-0812">Transmembrane</keyword>
<evidence type="ECO:0000259" key="12">
    <source>
        <dbReference type="Pfam" id="PF13796"/>
    </source>
</evidence>
<dbReference type="AlphaFoldDB" id="A0A5B2XG90"/>
<dbReference type="EC" id="2.7.13.3" evidence="2"/>
<reference evidence="13 14" key="2">
    <citation type="submission" date="2019-09" db="EMBL/GenBank/DDBJ databases">
        <authorList>
            <person name="Jin C."/>
        </authorList>
    </citation>
    <scope>NUCLEOTIDE SEQUENCE [LARGE SCALE GENOMIC DNA]</scope>
    <source>
        <strain evidence="13 14">AN110305</strain>
    </source>
</reference>
<keyword evidence="9" id="KW-0472">Membrane</keyword>
<name>A0A5B2XG90_9PSEU</name>
<gene>
    <name evidence="13" type="ORF">F0L68_13545</name>
</gene>
<dbReference type="Pfam" id="PF13796">
    <property type="entry name" value="Sensor"/>
    <property type="match status" value="1"/>
</dbReference>
<comment type="catalytic activity">
    <reaction evidence="1">
        <text>ATP + protein L-histidine = ADP + protein N-phospho-L-histidine.</text>
        <dbReference type="EC" id="2.7.13.3"/>
    </reaction>
</comment>
<keyword evidence="7" id="KW-0067">ATP-binding</keyword>
<comment type="caution">
    <text evidence="13">The sequence shown here is derived from an EMBL/GenBank/DDBJ whole genome shotgun (WGS) entry which is preliminary data.</text>
</comment>